<evidence type="ECO:0000256" key="6">
    <source>
        <dbReference type="ARBA" id="ARBA00022833"/>
    </source>
</evidence>
<reference evidence="11 12" key="1">
    <citation type="submission" date="2023-11" db="EMBL/GenBank/DDBJ databases">
        <title>Halocaridina rubra genome assembly.</title>
        <authorList>
            <person name="Smith C."/>
        </authorList>
    </citation>
    <scope>NUCLEOTIDE SEQUENCE [LARGE SCALE GENOMIC DNA]</scope>
    <source>
        <strain evidence="11">EP-1</strain>
        <tissue evidence="11">Whole</tissue>
    </source>
</reference>
<dbReference type="SUPFAM" id="SSF144232">
    <property type="entry name" value="HIT/MYND zinc finger-like"/>
    <property type="match status" value="1"/>
</dbReference>
<evidence type="ECO:0000259" key="10">
    <source>
        <dbReference type="PROSITE" id="PS50280"/>
    </source>
</evidence>
<dbReference type="GO" id="GO:0032259">
    <property type="term" value="P:methylation"/>
    <property type="evidence" value="ECO:0007669"/>
    <property type="project" value="UniProtKB-KW"/>
</dbReference>
<dbReference type="Proteomes" id="UP001381693">
    <property type="component" value="Unassembled WGS sequence"/>
</dbReference>
<evidence type="ECO:0000256" key="2">
    <source>
        <dbReference type="ARBA" id="ARBA00022679"/>
    </source>
</evidence>
<dbReference type="GO" id="GO:0005634">
    <property type="term" value="C:nucleus"/>
    <property type="evidence" value="ECO:0007669"/>
    <property type="project" value="TreeGrafter"/>
</dbReference>
<evidence type="ECO:0000313" key="12">
    <source>
        <dbReference type="Proteomes" id="UP001381693"/>
    </source>
</evidence>
<comment type="caution">
    <text evidence="11">The sequence shown here is derived from an EMBL/GenBank/DDBJ whole genome shotgun (WGS) entry which is preliminary data.</text>
</comment>
<dbReference type="InterPro" id="IPR046341">
    <property type="entry name" value="SET_dom_sf"/>
</dbReference>
<dbReference type="Gene3D" id="6.10.140.2220">
    <property type="match status" value="1"/>
</dbReference>
<dbReference type="InterPro" id="IPR044421">
    <property type="entry name" value="SMYD4_SET"/>
</dbReference>
<evidence type="ECO:0000256" key="1">
    <source>
        <dbReference type="ARBA" id="ARBA00022603"/>
    </source>
</evidence>
<dbReference type="GO" id="GO:0008757">
    <property type="term" value="F:S-adenosylmethionine-dependent methyltransferase activity"/>
    <property type="evidence" value="ECO:0007669"/>
    <property type="project" value="UniProtKB-ARBA"/>
</dbReference>
<evidence type="ECO:0000256" key="7">
    <source>
        <dbReference type="ARBA" id="ARBA00093423"/>
    </source>
</evidence>
<dbReference type="InterPro" id="IPR052097">
    <property type="entry name" value="SET-MYND_domain_protein"/>
</dbReference>
<dbReference type="SUPFAM" id="SSF82199">
    <property type="entry name" value="SET domain"/>
    <property type="match status" value="1"/>
</dbReference>
<dbReference type="InterPro" id="IPR001214">
    <property type="entry name" value="SET_dom"/>
</dbReference>
<dbReference type="Pfam" id="PF00856">
    <property type="entry name" value="SET"/>
    <property type="match status" value="1"/>
</dbReference>
<proteinExistence type="predicted"/>
<comment type="function">
    <text evidence="7">Protein-lysine N-methyltransferase. Monomethylates PRMT5, modulating its transcriptional activity. May also act as a histone methyltransferase. Plays a critical role in cardiac development. Acts as a key epigenetic regulator of gene expression during cardiac development via its dual activities as a methyltransferase and negative regulator of HDAC1.</text>
</comment>
<dbReference type="GO" id="GO:0008170">
    <property type="term" value="F:N-methyltransferase activity"/>
    <property type="evidence" value="ECO:0007669"/>
    <property type="project" value="UniProtKB-ARBA"/>
</dbReference>
<dbReference type="GO" id="GO:0008270">
    <property type="term" value="F:zinc ion binding"/>
    <property type="evidence" value="ECO:0007669"/>
    <property type="project" value="UniProtKB-KW"/>
</dbReference>
<keyword evidence="2" id="KW-0808">Transferase</keyword>
<keyword evidence="6" id="KW-0862">Zinc</keyword>
<keyword evidence="4" id="KW-0479">Metal-binding</keyword>
<dbReference type="AlphaFoldDB" id="A0AAN8X8J2"/>
<keyword evidence="12" id="KW-1185">Reference proteome</keyword>
<keyword evidence="5" id="KW-0863">Zinc-finger</keyword>
<dbReference type="PANTHER" id="PTHR46165">
    <property type="entry name" value="SET AND MYND DOMAIN-CONTAINING PROTEIN 4"/>
    <property type="match status" value="1"/>
</dbReference>
<keyword evidence="3" id="KW-0949">S-adenosyl-L-methionine</keyword>
<dbReference type="Gene3D" id="1.25.40.10">
    <property type="entry name" value="Tetratricopeptide repeat domain"/>
    <property type="match status" value="1"/>
</dbReference>
<evidence type="ECO:0000313" key="11">
    <source>
        <dbReference type="EMBL" id="KAK7074879.1"/>
    </source>
</evidence>
<feature type="domain" description="SET" evidence="10">
    <location>
        <begin position="249"/>
        <end position="533"/>
    </location>
</feature>
<evidence type="ECO:0000256" key="4">
    <source>
        <dbReference type="ARBA" id="ARBA00022723"/>
    </source>
</evidence>
<dbReference type="PROSITE" id="PS50280">
    <property type="entry name" value="SET"/>
    <property type="match status" value="1"/>
</dbReference>
<dbReference type="InterPro" id="IPR002893">
    <property type="entry name" value="Znf_MYND"/>
</dbReference>
<dbReference type="GO" id="GO:0042826">
    <property type="term" value="F:histone deacetylase binding"/>
    <property type="evidence" value="ECO:0007669"/>
    <property type="project" value="TreeGrafter"/>
</dbReference>
<evidence type="ECO:0000256" key="9">
    <source>
        <dbReference type="ARBA" id="ARBA00093680"/>
    </source>
</evidence>
<dbReference type="Gene3D" id="2.170.270.10">
    <property type="entry name" value="SET domain"/>
    <property type="match status" value="1"/>
</dbReference>
<protein>
    <recommendedName>
        <fullName evidence="8">Protein-lysine N-methyltransferase SMYD4</fullName>
    </recommendedName>
    <alternativeName>
        <fullName evidence="9">SET and MYND domain-containing protein 4</fullName>
    </alternativeName>
</protein>
<sequence>MSSFRKIYVKFKAALQEGWQTGEVASHFGPTASLDSMFQYLATLQEAQQILIPPVGDLRINRKGAVEADKFRTEGNRFYQEKKLDKALLAYNYSILAAPHPPVTDNNIILKGDEYEALALGYANRSAMLYETGQFEASLADIQRAIDYGYPQNRRYRLYERQAKCLMALGRSQDAYRGLEDAINQLTSLTLEDNEVSTNLDSLSKLLAKCGSKDAKIETTKQYERLFYTGPAFPPPVPSPQSKSNCVSDALKIAYTPARGRHLVAEREIQPGEVLIAEESLGSIVKLDATLRSHCSNCLRRAPVPIPCPSCSLVVFCDDKCRDVSLASGHGRECKVLPILVALQLDPAPALAFRVLSSLSLPFLRTQVTSLRRGGGGSKPMLQVSRDYRSLYTLEGHATARTEAQLQETAAVAYILTQILFEKCSHFCKDSNGGITIPSVEDITLVGSQCMHLVIGAECNAHVMKEIEVNTQGDEVAVKKNRGIDIGWAVFSALSLINHSCAPNALTTSLGSTKFLYSISIIPKGAEITDSYGERYVSHIRTERRKALQDHYFFCCGCMACQSDWPVYEELADKPGLRCPSCCQILVGFQCHICKLVCTSETAAKNGIRLYDAPKTQLLMNRTWAEYMKVSAAICRGQVTKESMAKVIEMLTMLDKYSVHPNKAYVATQESLMNCFDMMGSVVYVDPVNNSK</sequence>
<dbReference type="SUPFAM" id="SSF48452">
    <property type="entry name" value="TPR-like"/>
    <property type="match status" value="1"/>
</dbReference>
<evidence type="ECO:0000256" key="5">
    <source>
        <dbReference type="ARBA" id="ARBA00022771"/>
    </source>
</evidence>
<dbReference type="GO" id="GO:0008276">
    <property type="term" value="F:protein methyltransferase activity"/>
    <property type="evidence" value="ECO:0007669"/>
    <property type="project" value="UniProtKB-ARBA"/>
</dbReference>
<organism evidence="11 12">
    <name type="scientific">Halocaridina rubra</name>
    <name type="common">Hawaiian red shrimp</name>
    <dbReference type="NCBI Taxonomy" id="373956"/>
    <lineage>
        <taxon>Eukaryota</taxon>
        <taxon>Metazoa</taxon>
        <taxon>Ecdysozoa</taxon>
        <taxon>Arthropoda</taxon>
        <taxon>Crustacea</taxon>
        <taxon>Multicrustacea</taxon>
        <taxon>Malacostraca</taxon>
        <taxon>Eumalacostraca</taxon>
        <taxon>Eucarida</taxon>
        <taxon>Decapoda</taxon>
        <taxon>Pleocyemata</taxon>
        <taxon>Caridea</taxon>
        <taxon>Atyoidea</taxon>
        <taxon>Atyidae</taxon>
        <taxon>Halocaridina</taxon>
    </lineage>
</organism>
<dbReference type="PANTHER" id="PTHR46165:SF6">
    <property type="entry name" value="SET AND MYND DOMAIN-CONTAINING PROTEIN 4-LIKE PROTEIN"/>
    <property type="match status" value="1"/>
</dbReference>
<evidence type="ECO:0000256" key="8">
    <source>
        <dbReference type="ARBA" id="ARBA00093635"/>
    </source>
</evidence>
<dbReference type="CDD" id="cd10536">
    <property type="entry name" value="SET_SMYD4"/>
    <property type="match status" value="1"/>
</dbReference>
<evidence type="ECO:0000256" key="3">
    <source>
        <dbReference type="ARBA" id="ARBA00022691"/>
    </source>
</evidence>
<keyword evidence="1" id="KW-0489">Methyltransferase</keyword>
<gene>
    <name evidence="11" type="ORF">SK128_020692</name>
</gene>
<dbReference type="EMBL" id="JAXCGZ010011422">
    <property type="protein sequence ID" value="KAK7074879.1"/>
    <property type="molecule type" value="Genomic_DNA"/>
</dbReference>
<dbReference type="GO" id="GO:0005737">
    <property type="term" value="C:cytoplasm"/>
    <property type="evidence" value="ECO:0007669"/>
    <property type="project" value="TreeGrafter"/>
</dbReference>
<name>A0AAN8X8J2_HALRR</name>
<dbReference type="Pfam" id="PF01753">
    <property type="entry name" value="zf-MYND"/>
    <property type="match status" value="1"/>
</dbReference>
<accession>A0AAN8X8J2</accession>
<dbReference type="Gene3D" id="1.10.220.160">
    <property type="match status" value="1"/>
</dbReference>
<dbReference type="InterPro" id="IPR011990">
    <property type="entry name" value="TPR-like_helical_dom_sf"/>
</dbReference>